<evidence type="ECO:0000256" key="2">
    <source>
        <dbReference type="ARBA" id="ARBA00008779"/>
    </source>
</evidence>
<feature type="domain" description="Sulfatase N-terminal" evidence="9">
    <location>
        <begin position="36"/>
        <end position="410"/>
    </location>
</feature>
<comment type="similarity">
    <text evidence="2">Belongs to the sulfatase family.</text>
</comment>
<accession>A0A518B910</accession>
<keyword evidence="5 10" id="KW-0378">Hydrolase</keyword>
<organism evidence="10 11">
    <name type="scientific">Kolteria novifilia</name>
    <dbReference type="NCBI Taxonomy" id="2527975"/>
    <lineage>
        <taxon>Bacteria</taxon>
        <taxon>Pseudomonadati</taxon>
        <taxon>Planctomycetota</taxon>
        <taxon>Planctomycetia</taxon>
        <taxon>Kolteriales</taxon>
        <taxon>Kolteriaceae</taxon>
        <taxon>Kolteria</taxon>
    </lineage>
</organism>
<protein>
    <submittedName>
        <fullName evidence="10">Choline-sulfatase</fullName>
        <ecNumber evidence="10">3.1.6.6</ecNumber>
    </submittedName>
</protein>
<evidence type="ECO:0000256" key="8">
    <source>
        <dbReference type="SAM" id="SignalP"/>
    </source>
</evidence>
<dbReference type="RefSeq" id="WP_145260948.1">
    <property type="nucleotide sequence ID" value="NZ_CP036279.1"/>
</dbReference>
<dbReference type="GO" id="GO:0004423">
    <property type="term" value="F:iduronate-2-sulfatase activity"/>
    <property type="evidence" value="ECO:0007669"/>
    <property type="project" value="InterPro"/>
</dbReference>
<dbReference type="GO" id="GO:0046872">
    <property type="term" value="F:metal ion binding"/>
    <property type="evidence" value="ECO:0007669"/>
    <property type="project" value="UniProtKB-KW"/>
</dbReference>
<dbReference type="PANTHER" id="PTHR45953:SF1">
    <property type="entry name" value="IDURONATE 2-SULFATASE"/>
    <property type="match status" value="1"/>
</dbReference>
<evidence type="ECO:0000313" key="11">
    <source>
        <dbReference type="Proteomes" id="UP000317093"/>
    </source>
</evidence>
<name>A0A518B910_9BACT</name>
<dbReference type="InterPro" id="IPR000917">
    <property type="entry name" value="Sulfatase_N"/>
</dbReference>
<dbReference type="OrthoDB" id="9766107at2"/>
<keyword evidence="3" id="KW-0479">Metal-binding</keyword>
<keyword evidence="11" id="KW-1185">Reference proteome</keyword>
<gene>
    <name evidence="10" type="primary">betC_9</name>
    <name evidence="10" type="ORF">Pan216_43350</name>
</gene>
<evidence type="ECO:0000259" key="9">
    <source>
        <dbReference type="Pfam" id="PF00884"/>
    </source>
</evidence>
<proteinExistence type="inferred from homology"/>
<evidence type="ECO:0000256" key="7">
    <source>
        <dbReference type="SAM" id="MobiDB-lite"/>
    </source>
</evidence>
<evidence type="ECO:0000313" key="10">
    <source>
        <dbReference type="EMBL" id="QDU63455.1"/>
    </source>
</evidence>
<evidence type="ECO:0000256" key="4">
    <source>
        <dbReference type="ARBA" id="ARBA00022729"/>
    </source>
</evidence>
<dbReference type="KEGG" id="knv:Pan216_43350"/>
<dbReference type="GO" id="GO:0047753">
    <property type="term" value="F:choline-sulfatase activity"/>
    <property type="evidence" value="ECO:0007669"/>
    <property type="project" value="UniProtKB-EC"/>
</dbReference>
<dbReference type="AlphaFoldDB" id="A0A518B910"/>
<keyword evidence="6" id="KW-0106">Calcium</keyword>
<dbReference type="PROSITE" id="PS00149">
    <property type="entry name" value="SULFATASE_2"/>
    <property type="match status" value="1"/>
</dbReference>
<reference evidence="10 11" key="1">
    <citation type="submission" date="2019-02" db="EMBL/GenBank/DDBJ databases">
        <title>Deep-cultivation of Planctomycetes and their phenomic and genomic characterization uncovers novel biology.</title>
        <authorList>
            <person name="Wiegand S."/>
            <person name="Jogler M."/>
            <person name="Boedeker C."/>
            <person name="Pinto D."/>
            <person name="Vollmers J."/>
            <person name="Rivas-Marin E."/>
            <person name="Kohn T."/>
            <person name="Peeters S.H."/>
            <person name="Heuer A."/>
            <person name="Rast P."/>
            <person name="Oberbeckmann S."/>
            <person name="Bunk B."/>
            <person name="Jeske O."/>
            <person name="Meyerdierks A."/>
            <person name="Storesund J.E."/>
            <person name="Kallscheuer N."/>
            <person name="Luecker S."/>
            <person name="Lage O.M."/>
            <person name="Pohl T."/>
            <person name="Merkel B.J."/>
            <person name="Hornburger P."/>
            <person name="Mueller R.-W."/>
            <person name="Bruemmer F."/>
            <person name="Labrenz M."/>
            <person name="Spormann A.M."/>
            <person name="Op den Camp H."/>
            <person name="Overmann J."/>
            <person name="Amann R."/>
            <person name="Jetten M.S.M."/>
            <person name="Mascher T."/>
            <person name="Medema M.H."/>
            <person name="Devos D.P."/>
            <person name="Kaster A.-K."/>
            <person name="Ovreas L."/>
            <person name="Rohde M."/>
            <person name="Galperin M.Y."/>
            <person name="Jogler C."/>
        </authorList>
    </citation>
    <scope>NUCLEOTIDE SEQUENCE [LARGE SCALE GENOMIC DNA]</scope>
    <source>
        <strain evidence="10 11">Pan216</strain>
    </source>
</reference>
<dbReference type="PROSITE" id="PS00523">
    <property type="entry name" value="SULFATASE_1"/>
    <property type="match status" value="1"/>
</dbReference>
<sequence length="573" mass="63353" precursor="true">MSTKLLPFVLAALVDGSSFWSTTGQAAEKPDSERHPNVLFISIDDLNDWLGCLEGHPEALTPNIDRLAKRGVLFTNAHCNVPVCSPSRTSLMTGMQPYRTGVHTNGDTLFQLKGKYTTLPEQFAANGYETLGAGKLFHSAGLYAKFFESYGPASGNQGGPFTRAELDTLKQDPVHQVDRGPGNLKATLPLNGMPDDRRTGKSRNNTFDWGPVDVSDDEMPDGQVAAWGVKQLERRHERPFFLGVGFYRPHQPLFAPRRYHEMFPPAEMTLPPFRTDDLDDLSPYARRLAVLPLTAGRHDTVVKYGQWPAAVSSYLASVRFVDELVGRVVDALDASPDASDTAIVLWSDHGYHLGQKRHWGKYTPWRESTRVPLIIVPPKEDGGTGFARGATCDRPVSLVDLYPTLLALCDLPEPHDLDGRSLLPLLEDPQRAWNHPVVTTVGRGTYSVRDQTHRYVRYFDGSEELYDLRVDPNEWTNVASDPIQQSVKSRLQAALPTDEDVTHFVRMGRWKAVIFKDPGRAPLLFELVAGTGGGGGIGETKSVASSHPEVLARIRRGLADLPQPAKHVVLAAR</sequence>
<evidence type="ECO:0000256" key="1">
    <source>
        <dbReference type="ARBA" id="ARBA00001913"/>
    </source>
</evidence>
<dbReference type="InterPro" id="IPR017850">
    <property type="entry name" value="Alkaline_phosphatase_core_sf"/>
</dbReference>
<dbReference type="GO" id="GO:0005737">
    <property type="term" value="C:cytoplasm"/>
    <property type="evidence" value="ECO:0007669"/>
    <property type="project" value="TreeGrafter"/>
</dbReference>
<dbReference type="Pfam" id="PF00884">
    <property type="entry name" value="Sulfatase"/>
    <property type="match status" value="1"/>
</dbReference>
<dbReference type="InterPro" id="IPR024607">
    <property type="entry name" value="Sulfatase_CS"/>
</dbReference>
<dbReference type="InterPro" id="IPR035874">
    <property type="entry name" value="IDS"/>
</dbReference>
<dbReference type="SUPFAM" id="SSF53649">
    <property type="entry name" value="Alkaline phosphatase-like"/>
    <property type="match status" value="1"/>
</dbReference>
<feature type="chain" id="PRO_5022231227" evidence="8">
    <location>
        <begin position="27"/>
        <end position="573"/>
    </location>
</feature>
<dbReference type="Gene3D" id="3.40.720.10">
    <property type="entry name" value="Alkaline Phosphatase, subunit A"/>
    <property type="match status" value="1"/>
</dbReference>
<dbReference type="EC" id="3.1.6.6" evidence="10"/>
<evidence type="ECO:0000256" key="3">
    <source>
        <dbReference type="ARBA" id="ARBA00022723"/>
    </source>
</evidence>
<evidence type="ECO:0000256" key="6">
    <source>
        <dbReference type="ARBA" id="ARBA00022837"/>
    </source>
</evidence>
<dbReference type="PANTHER" id="PTHR45953">
    <property type="entry name" value="IDURONATE 2-SULFATASE"/>
    <property type="match status" value="1"/>
</dbReference>
<comment type="cofactor">
    <cofactor evidence="1">
        <name>Ca(2+)</name>
        <dbReference type="ChEBI" id="CHEBI:29108"/>
    </cofactor>
</comment>
<dbReference type="Proteomes" id="UP000317093">
    <property type="component" value="Chromosome"/>
</dbReference>
<feature type="region of interest" description="Disordered" evidence="7">
    <location>
        <begin position="174"/>
        <end position="215"/>
    </location>
</feature>
<keyword evidence="4 8" id="KW-0732">Signal</keyword>
<dbReference type="EMBL" id="CP036279">
    <property type="protein sequence ID" value="QDU63455.1"/>
    <property type="molecule type" value="Genomic_DNA"/>
</dbReference>
<dbReference type="CDD" id="cd16030">
    <property type="entry name" value="iduronate-2-sulfatase"/>
    <property type="match status" value="1"/>
</dbReference>
<evidence type="ECO:0000256" key="5">
    <source>
        <dbReference type="ARBA" id="ARBA00022801"/>
    </source>
</evidence>
<feature type="signal peptide" evidence="8">
    <location>
        <begin position="1"/>
        <end position="26"/>
    </location>
</feature>